<reference evidence="2 3" key="1">
    <citation type="journal article" date="2012" name="PLoS Pathog.">
        <title>Diverse lifestyles and strategies of plant pathogenesis encoded in the genomes of eighteen Dothideomycetes fungi.</title>
        <authorList>
            <person name="Ohm R.A."/>
            <person name="Feau N."/>
            <person name="Henrissat B."/>
            <person name="Schoch C.L."/>
            <person name="Horwitz B.A."/>
            <person name="Barry K.W."/>
            <person name="Condon B.J."/>
            <person name="Copeland A.C."/>
            <person name="Dhillon B."/>
            <person name="Glaser F."/>
            <person name="Hesse C.N."/>
            <person name="Kosti I."/>
            <person name="LaButti K."/>
            <person name="Lindquist E.A."/>
            <person name="Lucas S."/>
            <person name="Salamov A.A."/>
            <person name="Bradshaw R.E."/>
            <person name="Ciuffetti L."/>
            <person name="Hamelin R.C."/>
            <person name="Kema G.H.J."/>
            <person name="Lawrence C."/>
            <person name="Scott J.A."/>
            <person name="Spatafora J.W."/>
            <person name="Turgeon B.G."/>
            <person name="de Wit P.J.G.M."/>
            <person name="Zhong S."/>
            <person name="Goodwin S.B."/>
            <person name="Grigoriev I.V."/>
        </authorList>
    </citation>
    <scope>NUCLEOTIDE SEQUENCE [LARGE SCALE GENOMIC DNA]</scope>
    <source>
        <strain evidence="3">28A</strain>
    </source>
</reference>
<dbReference type="Proteomes" id="UP000016935">
    <property type="component" value="Unassembled WGS sequence"/>
</dbReference>
<keyword evidence="3" id="KW-1185">Reference proteome</keyword>
<keyword evidence="1" id="KW-0812">Transmembrane</keyword>
<name>R0I6S4_EXST2</name>
<dbReference type="OrthoDB" id="3756114at2759"/>
<dbReference type="HOGENOM" id="CLU_1050384_0_0_1"/>
<protein>
    <submittedName>
        <fullName evidence="2">Uncharacterized protein</fullName>
    </submittedName>
</protein>
<proteinExistence type="predicted"/>
<dbReference type="eggNOG" id="ENOG502RIT9">
    <property type="taxonomic scope" value="Eukaryota"/>
</dbReference>
<evidence type="ECO:0000313" key="3">
    <source>
        <dbReference type="Proteomes" id="UP000016935"/>
    </source>
</evidence>
<dbReference type="GeneID" id="19406430"/>
<sequence>MAASPAEHPNVLQSSFSQIDADTDANIPGWRRYVHLYTPLAAGVLVSLYDAQSAAPSYDFDNSGNRMILLVISAAIPTYLISSVVYPIHRPEPTPGQSVRFTRKNTIYRVGVLATYGRLYGTRFNILFFLADVALSFGADHLVGERPAGAEQRPSEFLVALLWVLGSQIVSLVIPYNTPVIGFVIGAIDRTLWRTAYVALMDDVIGVLTRPHVDTFWGKATLILVQTFTMVSIVYLVVARRKRMHEERIKAQVAKEPEPSSQVQA</sequence>
<dbReference type="EMBL" id="KB908866">
    <property type="protein sequence ID" value="EOA81290.1"/>
    <property type="molecule type" value="Genomic_DNA"/>
</dbReference>
<keyword evidence="1" id="KW-0472">Membrane</keyword>
<keyword evidence="1" id="KW-1133">Transmembrane helix</keyword>
<dbReference type="RefSeq" id="XP_008030800.1">
    <property type="nucleotide sequence ID" value="XM_008032609.1"/>
</dbReference>
<accession>R0I6S4</accession>
<gene>
    <name evidence="2" type="ORF">SETTUDRAFT_99381</name>
</gene>
<feature type="transmembrane region" description="Helical" evidence="1">
    <location>
        <begin position="216"/>
        <end position="238"/>
    </location>
</feature>
<organism evidence="2 3">
    <name type="scientific">Exserohilum turcicum (strain 28A)</name>
    <name type="common">Northern leaf blight fungus</name>
    <name type="synonym">Setosphaeria turcica</name>
    <dbReference type="NCBI Taxonomy" id="671987"/>
    <lineage>
        <taxon>Eukaryota</taxon>
        <taxon>Fungi</taxon>
        <taxon>Dikarya</taxon>
        <taxon>Ascomycota</taxon>
        <taxon>Pezizomycotina</taxon>
        <taxon>Dothideomycetes</taxon>
        <taxon>Pleosporomycetidae</taxon>
        <taxon>Pleosporales</taxon>
        <taxon>Pleosporineae</taxon>
        <taxon>Pleosporaceae</taxon>
        <taxon>Exserohilum</taxon>
    </lineage>
</organism>
<feature type="transmembrane region" description="Helical" evidence="1">
    <location>
        <begin position="67"/>
        <end position="88"/>
    </location>
</feature>
<evidence type="ECO:0000256" key="1">
    <source>
        <dbReference type="SAM" id="Phobius"/>
    </source>
</evidence>
<reference evidence="2 3" key="2">
    <citation type="journal article" date="2013" name="PLoS Genet.">
        <title>Comparative genome structure, secondary metabolite, and effector coding capacity across Cochliobolus pathogens.</title>
        <authorList>
            <person name="Condon B.J."/>
            <person name="Leng Y."/>
            <person name="Wu D."/>
            <person name="Bushley K.E."/>
            <person name="Ohm R.A."/>
            <person name="Otillar R."/>
            <person name="Martin J."/>
            <person name="Schackwitz W."/>
            <person name="Grimwood J."/>
            <person name="MohdZainudin N."/>
            <person name="Xue C."/>
            <person name="Wang R."/>
            <person name="Manning V.A."/>
            <person name="Dhillon B."/>
            <person name="Tu Z.J."/>
            <person name="Steffenson B.J."/>
            <person name="Salamov A."/>
            <person name="Sun H."/>
            <person name="Lowry S."/>
            <person name="LaButti K."/>
            <person name="Han J."/>
            <person name="Copeland A."/>
            <person name="Lindquist E."/>
            <person name="Barry K."/>
            <person name="Schmutz J."/>
            <person name="Baker S.E."/>
            <person name="Ciuffetti L.M."/>
            <person name="Grigoriev I.V."/>
            <person name="Zhong S."/>
            <person name="Turgeon B.G."/>
        </authorList>
    </citation>
    <scope>NUCLEOTIDE SEQUENCE [LARGE SCALE GENOMIC DNA]</scope>
    <source>
        <strain evidence="3">28A</strain>
    </source>
</reference>
<evidence type="ECO:0000313" key="2">
    <source>
        <dbReference type="EMBL" id="EOA81290.1"/>
    </source>
</evidence>
<dbReference type="AlphaFoldDB" id="R0I6S4"/>